<gene>
    <name evidence="2" type="ORF">ACJ72_07495</name>
</gene>
<proteinExistence type="predicted"/>
<keyword evidence="3" id="KW-1185">Reference proteome</keyword>
<evidence type="ECO:0000313" key="3">
    <source>
        <dbReference type="Proteomes" id="UP000091918"/>
    </source>
</evidence>
<evidence type="ECO:0000313" key="2">
    <source>
        <dbReference type="EMBL" id="OAX78202.1"/>
    </source>
</evidence>
<reference evidence="2 3" key="1">
    <citation type="submission" date="2015-07" db="EMBL/GenBank/DDBJ databases">
        <title>Emmonsia species relationships and genome sequence.</title>
        <authorList>
            <person name="Cuomo C.A."/>
            <person name="Schwartz I.S."/>
            <person name="Kenyon C."/>
            <person name="de Hoog G.S."/>
            <person name="Govender N.P."/>
            <person name="Botha A."/>
            <person name="Moreno L."/>
            <person name="de Vries M."/>
            <person name="Munoz J.F."/>
            <person name="Stielow J.B."/>
        </authorList>
    </citation>
    <scope>NUCLEOTIDE SEQUENCE [LARGE SCALE GENOMIC DNA]</scope>
    <source>
        <strain evidence="2 3">CBS 136260</strain>
    </source>
</reference>
<accession>A0A1B7NN16</accession>
<dbReference type="OrthoDB" id="4209537at2759"/>
<dbReference type="AlphaFoldDB" id="A0A1B7NN16"/>
<dbReference type="Proteomes" id="UP000091918">
    <property type="component" value="Unassembled WGS sequence"/>
</dbReference>
<name>A0A1B7NN16_9EURO</name>
<evidence type="ECO:0000256" key="1">
    <source>
        <dbReference type="SAM" id="MobiDB-lite"/>
    </source>
</evidence>
<comment type="caution">
    <text evidence="2">The sequence shown here is derived from an EMBL/GenBank/DDBJ whole genome shotgun (WGS) entry which is preliminary data.</text>
</comment>
<protein>
    <submittedName>
        <fullName evidence="2">Uncharacterized protein</fullName>
    </submittedName>
</protein>
<dbReference type="EMBL" id="LGUA01001678">
    <property type="protein sequence ID" value="OAX78202.1"/>
    <property type="molecule type" value="Genomic_DNA"/>
</dbReference>
<feature type="region of interest" description="Disordered" evidence="1">
    <location>
        <begin position="27"/>
        <end position="49"/>
    </location>
</feature>
<feature type="non-terminal residue" evidence="2">
    <location>
        <position position="1"/>
    </location>
</feature>
<sequence length="121" mass="14102">QEDTLDVIKVVAMTTEPETTSWRPRKRSMMVPQSSPVKHRCTRSRRAPEDQVTRRWEYKALIGYETRNREPWVYVAWHSTWESAKEFPHHQSTAIQRIRLPRASSVVNSVSASSSRSHNGI</sequence>
<organism evidence="2 3">
    <name type="scientific">Emergomyces africanus</name>
    <dbReference type="NCBI Taxonomy" id="1955775"/>
    <lineage>
        <taxon>Eukaryota</taxon>
        <taxon>Fungi</taxon>
        <taxon>Dikarya</taxon>
        <taxon>Ascomycota</taxon>
        <taxon>Pezizomycotina</taxon>
        <taxon>Eurotiomycetes</taxon>
        <taxon>Eurotiomycetidae</taxon>
        <taxon>Onygenales</taxon>
        <taxon>Ajellomycetaceae</taxon>
        <taxon>Emergomyces</taxon>
    </lineage>
</organism>